<dbReference type="RefSeq" id="WP_094851493.1">
    <property type="nucleotide sequence ID" value="NZ_NEVM01000001.1"/>
</dbReference>
<accession>A0A261SK49</accession>
<reference evidence="3" key="1">
    <citation type="submission" date="2017-05" db="EMBL/GenBank/DDBJ databases">
        <title>Complete and WGS of Bordetella genogroups.</title>
        <authorList>
            <person name="Spilker T."/>
            <person name="Lipuma J."/>
        </authorList>
    </citation>
    <scope>NUCLEOTIDE SEQUENCE [LARGE SCALE GENOMIC DNA]</scope>
    <source>
        <strain evidence="3">AU16122</strain>
    </source>
</reference>
<dbReference type="Gene3D" id="3.30.1540.10">
    <property type="entry name" value="formyl-coa transferase, domain 3"/>
    <property type="match status" value="1"/>
</dbReference>
<dbReference type="OrthoDB" id="5294844at2"/>
<name>A0A261SK49_9BORD</name>
<dbReference type="GO" id="GO:0008410">
    <property type="term" value="F:CoA-transferase activity"/>
    <property type="evidence" value="ECO:0007669"/>
    <property type="project" value="TreeGrafter"/>
</dbReference>
<dbReference type="InterPro" id="IPR003673">
    <property type="entry name" value="CoA-Trfase_fam_III"/>
</dbReference>
<comment type="caution">
    <text evidence="2">The sequence shown here is derived from an EMBL/GenBank/DDBJ whole genome shotgun (WGS) entry which is preliminary data.</text>
</comment>
<dbReference type="Pfam" id="PF02515">
    <property type="entry name" value="CoA_transf_3"/>
    <property type="match status" value="1"/>
</dbReference>
<sequence length="393" mass="42572">MLHEAMSGIRVIDMSRILAGPWCTQNLADMGAEVIKIEHPERGDDTRGWGPPDHRAEDGSASMAAYFMACNRGKKSVRLDFSTPEGAAIIRKLVLEADVFVENFKAGGLRKYGLDYESLRAINPRLVYLSVTGYGQTGPMADKPGYDYVFQGMGGLMSYTGLPDGAAGAGPLRTGVAVVDLTTGMYATVSVVSALRQRDHTGLGMHLDICLLDVAVALNANQAANYLVSGDPPRRTGNAHPNCAPYEVFACSDGHLILAIGNDGQFGRFCRLIGREQWAGDPRFATNSSRLRHMAELGPMIAALLKERPRAEWTGLFDAHGVPWGPIQNLEEVFSHPQVLHRKMIQTAHHPQLGVLRLVRNPLLAGSPDSALADAPPVLGQHDDLLAVYQEQA</sequence>
<gene>
    <name evidence="2" type="ORF">CAL29_02930</name>
</gene>
<keyword evidence="3" id="KW-1185">Reference proteome</keyword>
<dbReference type="PANTHER" id="PTHR48207:SF3">
    <property type="entry name" value="SUCCINATE--HYDROXYMETHYLGLUTARATE COA-TRANSFERASE"/>
    <property type="match status" value="1"/>
</dbReference>
<evidence type="ECO:0000313" key="2">
    <source>
        <dbReference type="EMBL" id="OZI37387.1"/>
    </source>
</evidence>
<dbReference type="SUPFAM" id="SSF89796">
    <property type="entry name" value="CoA-transferase family III (CaiB/BaiF)"/>
    <property type="match status" value="1"/>
</dbReference>
<dbReference type="EMBL" id="NEVM01000001">
    <property type="protein sequence ID" value="OZI37387.1"/>
    <property type="molecule type" value="Genomic_DNA"/>
</dbReference>
<protein>
    <submittedName>
        <fullName evidence="2">CoA transferase</fullName>
    </submittedName>
</protein>
<evidence type="ECO:0000256" key="1">
    <source>
        <dbReference type="ARBA" id="ARBA00022679"/>
    </source>
</evidence>
<organism evidence="2 3">
    <name type="scientific">Bordetella genomosp. 10</name>
    <dbReference type="NCBI Taxonomy" id="1416804"/>
    <lineage>
        <taxon>Bacteria</taxon>
        <taxon>Pseudomonadati</taxon>
        <taxon>Pseudomonadota</taxon>
        <taxon>Betaproteobacteria</taxon>
        <taxon>Burkholderiales</taxon>
        <taxon>Alcaligenaceae</taxon>
        <taxon>Bordetella</taxon>
    </lineage>
</organism>
<dbReference type="Gene3D" id="3.40.50.10540">
    <property type="entry name" value="Crotonobetainyl-coa:carnitine coa-transferase, domain 1"/>
    <property type="match status" value="1"/>
</dbReference>
<proteinExistence type="predicted"/>
<keyword evidence="1 2" id="KW-0808">Transferase</keyword>
<dbReference type="InterPro" id="IPR023606">
    <property type="entry name" value="CoA-Trfase_III_dom_1_sf"/>
</dbReference>
<dbReference type="AlphaFoldDB" id="A0A261SK49"/>
<evidence type="ECO:0000313" key="3">
    <source>
        <dbReference type="Proteomes" id="UP000216020"/>
    </source>
</evidence>
<dbReference type="PANTHER" id="PTHR48207">
    <property type="entry name" value="SUCCINATE--HYDROXYMETHYLGLUTARATE COA-TRANSFERASE"/>
    <property type="match status" value="1"/>
</dbReference>
<dbReference type="InterPro" id="IPR044855">
    <property type="entry name" value="CoA-Trfase_III_dom3_sf"/>
</dbReference>
<dbReference type="InterPro" id="IPR050483">
    <property type="entry name" value="CoA-transferase_III_domain"/>
</dbReference>
<dbReference type="Proteomes" id="UP000216020">
    <property type="component" value="Unassembled WGS sequence"/>
</dbReference>